<keyword evidence="1 3" id="KW-0853">WD repeat</keyword>
<evidence type="ECO:0000256" key="1">
    <source>
        <dbReference type="ARBA" id="ARBA00022574"/>
    </source>
</evidence>
<feature type="compositionally biased region" description="Acidic residues" evidence="4">
    <location>
        <begin position="1"/>
        <end position="12"/>
    </location>
</feature>
<dbReference type="Gene3D" id="2.130.10.10">
    <property type="entry name" value="YVTN repeat-like/Quinoprotein amine dehydrogenase"/>
    <property type="match status" value="1"/>
</dbReference>
<protein>
    <recommendedName>
        <fullName evidence="7">WD repeat-containing protein 44-like</fullName>
    </recommendedName>
</protein>
<dbReference type="PRINTS" id="PR00320">
    <property type="entry name" value="GPROTEINBRPT"/>
</dbReference>
<evidence type="ECO:0000313" key="6">
    <source>
        <dbReference type="Proteomes" id="UP001358586"/>
    </source>
</evidence>
<keyword evidence="6" id="KW-1185">Reference proteome</keyword>
<feature type="repeat" description="WD" evidence="3">
    <location>
        <begin position="378"/>
        <end position="418"/>
    </location>
</feature>
<evidence type="ECO:0000256" key="4">
    <source>
        <dbReference type="SAM" id="MobiDB-lite"/>
    </source>
</evidence>
<dbReference type="PROSITE" id="PS50082">
    <property type="entry name" value="WD_REPEATS_2"/>
    <property type="match status" value="4"/>
</dbReference>
<gene>
    <name evidence="5" type="ORF">PVK06_023857</name>
</gene>
<name>A0ABR0PCL9_GOSAR</name>
<keyword evidence="2" id="KW-0677">Repeat</keyword>
<dbReference type="InterPro" id="IPR036322">
    <property type="entry name" value="WD40_repeat_dom_sf"/>
</dbReference>
<accession>A0ABR0PCL9</accession>
<reference evidence="5 6" key="1">
    <citation type="submission" date="2023-03" db="EMBL/GenBank/DDBJ databases">
        <title>WGS of Gossypium arboreum.</title>
        <authorList>
            <person name="Yu D."/>
        </authorList>
    </citation>
    <scope>NUCLEOTIDE SEQUENCE [LARGE SCALE GENOMIC DNA]</scope>
    <source>
        <tissue evidence="5">Leaf</tissue>
    </source>
</reference>
<dbReference type="InterPro" id="IPR001680">
    <property type="entry name" value="WD40_rpt"/>
</dbReference>
<dbReference type="CDD" id="cd00200">
    <property type="entry name" value="WD40"/>
    <property type="match status" value="1"/>
</dbReference>
<sequence length="833" mass="92838">MMGSLSEEEDQFFDTREDITSVSDLGSDCPDNSDSELVASTNSMPANFGFEVWIKNLSSIRERRSKFLKWMDLNVDQTARESPSNMCCDEIEVETDRIMEESGAVLGSSTFDDDFSSSQSSMSCWSNDVRELLDGAFDDNFVCKIKNLDDGTEFIVDELSQDGMLKGLREVGSNNLLTIDEFERKLGLSPLIQQAMRREVKEVSDLGPQRKQGKRGWLRQLGAVACIVDRQVEAARMISSDCCPNAEARIQMVRVRSYKKRSKEFSALYVRQDIQAHKGAISTMKFSPDGQYLASAGEDGVVRVWQIVESERSGNSDIHDANPSYVYFQVHSFSELVPLHANKEKKERLTSLKKKSDSICVIFPQKVFQLLDKPIHEFRGHCGEVLDLSWSKNKHILSSSVDKTVRLWQVGYEECLKVFSHNNYVTCVQFNPVDDDYFISGSLDGKVRIWAIPGRQVVDWTDMTDIVTAVCYRPNGKGAVVGSMNGNCHFYDASDNCLQLNARICIQSKKKPPCSRITGLQFSPGDPDILMVSSADSQVRVLNGIDMVCKFRGLHNAGSQISAVFTSDGMRIVSASEDSNVYVWNYINQDGPVSHSKKNRSCERFFSNNASVAIPWCGITCRNSIFPNMSGTSPSPKDLSSRWCNENTGVLQSELGDSSQHKFPFSSSERFSLGHGFFSESLLKGTATWPEEKLPHPDSFVVSSAMCKSEYKLLKTSCQSALGSSHAWGLVIVTAFLVRIWVKMIGAWLISHLRTMGWVTSTVISGSGVEHCIRCQGNIWLAAQPKLTGSCQGVPFQVLYIEIVLVGSFPEEKSETGGQELLLNRTSGTWVNN</sequence>
<dbReference type="Proteomes" id="UP001358586">
    <property type="component" value="Chromosome 7"/>
</dbReference>
<feature type="repeat" description="WD" evidence="3">
    <location>
        <begin position="274"/>
        <end position="315"/>
    </location>
</feature>
<feature type="repeat" description="WD" evidence="3">
    <location>
        <begin position="418"/>
        <end position="450"/>
    </location>
</feature>
<evidence type="ECO:0000256" key="2">
    <source>
        <dbReference type="ARBA" id="ARBA00022737"/>
    </source>
</evidence>
<dbReference type="Pfam" id="PF00400">
    <property type="entry name" value="WD40"/>
    <property type="match status" value="4"/>
</dbReference>
<dbReference type="EMBL" id="JARKNE010000007">
    <property type="protein sequence ID" value="KAK5818907.1"/>
    <property type="molecule type" value="Genomic_DNA"/>
</dbReference>
<evidence type="ECO:0000313" key="5">
    <source>
        <dbReference type="EMBL" id="KAK5818907.1"/>
    </source>
</evidence>
<feature type="region of interest" description="Disordered" evidence="4">
    <location>
        <begin position="1"/>
        <end position="38"/>
    </location>
</feature>
<dbReference type="InterPro" id="IPR015943">
    <property type="entry name" value="WD40/YVTN_repeat-like_dom_sf"/>
</dbReference>
<feature type="repeat" description="WD" evidence="3">
    <location>
        <begin position="565"/>
        <end position="585"/>
    </location>
</feature>
<comment type="caution">
    <text evidence="5">The sequence shown here is derived from an EMBL/GenBank/DDBJ whole genome shotgun (WGS) entry which is preliminary data.</text>
</comment>
<proteinExistence type="predicted"/>
<dbReference type="SUPFAM" id="SSF50978">
    <property type="entry name" value="WD40 repeat-like"/>
    <property type="match status" value="1"/>
</dbReference>
<dbReference type="PROSITE" id="PS50294">
    <property type="entry name" value="WD_REPEATS_REGION"/>
    <property type="match status" value="3"/>
</dbReference>
<dbReference type="InterPro" id="IPR040324">
    <property type="entry name" value="WDR44/Dgr2"/>
</dbReference>
<evidence type="ECO:0008006" key="7">
    <source>
        <dbReference type="Google" id="ProtNLM"/>
    </source>
</evidence>
<organism evidence="5 6">
    <name type="scientific">Gossypium arboreum</name>
    <name type="common">Tree cotton</name>
    <name type="synonym">Gossypium nanking</name>
    <dbReference type="NCBI Taxonomy" id="29729"/>
    <lineage>
        <taxon>Eukaryota</taxon>
        <taxon>Viridiplantae</taxon>
        <taxon>Streptophyta</taxon>
        <taxon>Embryophyta</taxon>
        <taxon>Tracheophyta</taxon>
        <taxon>Spermatophyta</taxon>
        <taxon>Magnoliopsida</taxon>
        <taxon>eudicotyledons</taxon>
        <taxon>Gunneridae</taxon>
        <taxon>Pentapetalae</taxon>
        <taxon>rosids</taxon>
        <taxon>malvids</taxon>
        <taxon>Malvales</taxon>
        <taxon>Malvaceae</taxon>
        <taxon>Malvoideae</taxon>
        <taxon>Gossypium</taxon>
    </lineage>
</organism>
<dbReference type="InterPro" id="IPR020472">
    <property type="entry name" value="WD40_PAC1"/>
</dbReference>
<evidence type="ECO:0000256" key="3">
    <source>
        <dbReference type="PROSITE-ProRule" id="PRU00221"/>
    </source>
</evidence>
<dbReference type="PANTHER" id="PTHR14221">
    <property type="entry name" value="WD REPEAT DOMAIN 44"/>
    <property type="match status" value="1"/>
</dbReference>
<dbReference type="SMART" id="SM00320">
    <property type="entry name" value="WD40"/>
    <property type="match status" value="6"/>
</dbReference>
<dbReference type="PANTHER" id="PTHR14221:SF0">
    <property type="entry name" value="WD REPEAT-CONTAINING PROTEIN 44"/>
    <property type="match status" value="1"/>
</dbReference>